<dbReference type="GO" id="GO:0008168">
    <property type="term" value="F:methyltransferase activity"/>
    <property type="evidence" value="ECO:0007669"/>
    <property type="project" value="UniProtKB-KW"/>
</dbReference>
<protein>
    <submittedName>
        <fullName evidence="1">Arginine methyltransferase</fullName>
    </submittedName>
</protein>
<proteinExistence type="predicted"/>
<feature type="non-terminal residue" evidence="1">
    <location>
        <position position="99"/>
    </location>
</feature>
<feature type="non-terminal residue" evidence="1">
    <location>
        <position position="1"/>
    </location>
</feature>
<name>A0A6A0A6Y7_HAELA</name>
<organism evidence="1 2">
    <name type="scientific">Haematococcus lacustris</name>
    <name type="common">Green alga</name>
    <name type="synonym">Haematococcus pluvialis</name>
    <dbReference type="NCBI Taxonomy" id="44745"/>
    <lineage>
        <taxon>Eukaryota</taxon>
        <taxon>Viridiplantae</taxon>
        <taxon>Chlorophyta</taxon>
        <taxon>core chlorophytes</taxon>
        <taxon>Chlorophyceae</taxon>
        <taxon>CS clade</taxon>
        <taxon>Chlamydomonadales</taxon>
        <taxon>Haematococcaceae</taxon>
        <taxon>Haematococcus</taxon>
    </lineage>
</organism>
<evidence type="ECO:0000313" key="2">
    <source>
        <dbReference type="Proteomes" id="UP000485058"/>
    </source>
</evidence>
<accession>A0A6A0A6Y7</accession>
<gene>
    <name evidence="1" type="ORF">HaLaN_26578</name>
</gene>
<dbReference type="GO" id="GO:0032259">
    <property type="term" value="P:methylation"/>
    <property type="evidence" value="ECO:0007669"/>
    <property type="project" value="UniProtKB-KW"/>
</dbReference>
<keyword evidence="1" id="KW-0489">Methyltransferase</keyword>
<keyword evidence="2" id="KW-1185">Reference proteome</keyword>
<dbReference type="Proteomes" id="UP000485058">
    <property type="component" value="Unassembled WGS sequence"/>
</dbReference>
<dbReference type="EMBL" id="BLLF01003757">
    <property type="protein sequence ID" value="GFH28137.1"/>
    <property type="molecule type" value="Genomic_DNA"/>
</dbReference>
<reference evidence="1 2" key="1">
    <citation type="submission" date="2020-02" db="EMBL/GenBank/DDBJ databases">
        <title>Draft genome sequence of Haematococcus lacustris strain NIES-144.</title>
        <authorList>
            <person name="Morimoto D."/>
            <person name="Nakagawa S."/>
            <person name="Yoshida T."/>
            <person name="Sawayama S."/>
        </authorList>
    </citation>
    <scope>NUCLEOTIDE SEQUENCE [LARGE SCALE GENOMIC DNA]</scope>
    <source>
        <strain evidence="1 2">NIES-144</strain>
    </source>
</reference>
<dbReference type="AlphaFoldDB" id="A0A6A0A6Y7"/>
<keyword evidence="1" id="KW-0808">Transferase</keyword>
<sequence length="99" mass="10609">VASLGASKVQVALRPGKGVPAPRPPWKEEWGGGVSIENPHVQRLSYCKLIEADLLQRLPSGRGHCVTRDVTHVAAHCGSLFLDPVSLSHSLCHLSLLEA</sequence>
<comment type="caution">
    <text evidence="1">The sequence shown here is derived from an EMBL/GenBank/DDBJ whole genome shotgun (WGS) entry which is preliminary data.</text>
</comment>
<evidence type="ECO:0000313" key="1">
    <source>
        <dbReference type="EMBL" id="GFH28137.1"/>
    </source>
</evidence>